<feature type="domain" description="Nephrocystin 3-like N-terminal" evidence="5">
    <location>
        <begin position="393"/>
        <end position="558"/>
    </location>
</feature>
<keyword evidence="1" id="KW-0677">Repeat</keyword>
<evidence type="ECO:0000256" key="2">
    <source>
        <dbReference type="SAM" id="MobiDB-lite"/>
    </source>
</evidence>
<evidence type="ECO:0000256" key="1">
    <source>
        <dbReference type="ARBA" id="ARBA00022737"/>
    </source>
</evidence>
<gene>
    <name evidence="6" type="ORF">BJ508DRAFT_361090</name>
</gene>
<feature type="compositionally biased region" description="Basic and acidic residues" evidence="2">
    <location>
        <begin position="31"/>
        <end position="43"/>
    </location>
</feature>
<dbReference type="AlphaFoldDB" id="A0A3N4IEL8"/>
<evidence type="ECO:0000259" key="4">
    <source>
        <dbReference type="Pfam" id="PF24809"/>
    </source>
</evidence>
<organism evidence="6 7">
    <name type="scientific">Ascobolus immersus RN42</name>
    <dbReference type="NCBI Taxonomy" id="1160509"/>
    <lineage>
        <taxon>Eukaryota</taxon>
        <taxon>Fungi</taxon>
        <taxon>Dikarya</taxon>
        <taxon>Ascomycota</taxon>
        <taxon>Pezizomycotina</taxon>
        <taxon>Pezizomycetes</taxon>
        <taxon>Pezizales</taxon>
        <taxon>Ascobolaceae</taxon>
        <taxon>Ascobolus</taxon>
    </lineage>
</organism>
<name>A0A3N4IEL8_ASCIM</name>
<dbReference type="PANTHER" id="PTHR10039">
    <property type="entry name" value="AMELOGENIN"/>
    <property type="match status" value="1"/>
</dbReference>
<evidence type="ECO:0000313" key="6">
    <source>
        <dbReference type="EMBL" id="RPA82610.1"/>
    </source>
</evidence>
<dbReference type="STRING" id="1160509.A0A3N4IEL8"/>
<dbReference type="PANTHER" id="PTHR10039:SF10">
    <property type="entry name" value="NACHT DOMAIN-CONTAINING PROTEIN"/>
    <property type="match status" value="1"/>
</dbReference>
<dbReference type="Pfam" id="PF22939">
    <property type="entry name" value="WHD_GPIID"/>
    <property type="match status" value="1"/>
</dbReference>
<keyword evidence="7" id="KW-1185">Reference proteome</keyword>
<dbReference type="Gene3D" id="3.40.50.300">
    <property type="entry name" value="P-loop containing nucleotide triphosphate hydrolases"/>
    <property type="match status" value="1"/>
</dbReference>
<dbReference type="InterPro" id="IPR027417">
    <property type="entry name" value="P-loop_NTPase"/>
</dbReference>
<accession>A0A3N4IEL8</accession>
<dbReference type="InterPro" id="IPR054471">
    <property type="entry name" value="GPIID_WHD"/>
</dbReference>
<dbReference type="OrthoDB" id="7464126at2759"/>
<feature type="region of interest" description="Disordered" evidence="2">
    <location>
        <begin position="1"/>
        <end position="96"/>
    </location>
</feature>
<sequence length="767" mass="85978">MPSFSKRLKKVFSSSSRTDLRADALAQAEASKGDDAFRNHNSDSRQSSSQSSASTSTATLTQKQDGKTNPVSRSELSIRSDAPPRYEDAIEQPSSQPRISPWTLAFRSLSDEDAALLGHDPSVPLPTSELPSLNTTLSALQDAISKSLEARWRVTLPTGRTIIVRDLLEKLLLRVNTYLSIGNIMVQSDPGVAALVWGVVRFLVQVGINQVEVYANLVKSLDGIVGLCARGRVYEGFYHAGEKESARKVLKDLEGVYGLVLRYLAKCVYFFKNEAGKLKFGEPWAVKFGPLLDEIRSAEHNLELDARLAGEEDQRVRDEKIMGLLMDTQGCLEGVILPLLDVVKQRVDTLVDEMEADKQSQELEKKVEILKWLGILPYGEWHRAASRSRMDRTGSWVVEKDAFVGWKSERRGTLWMHGAPGVGKTVLSSLIIDELKKDSSLALAYFHCNYDDPSRQDPDLILAMILKQLVAPMPTLPPSLVKLYENHKSEGFASVRPDADELESLLVQALKYSEKDIVILLDALDEIPQPARKRMFSFFSKLKEAEGDNKVLLLVTSRWLADIKTHMSKATQLTIDIKEDDTSADIVLYIDSEVDKAVEEEELLEGEISEDLVEDIKDHLQKQAGGMFLWVRYQIAHLCEQETEYDIQEALTDLPTGLHDTYTRILHKIRAQSASRRRIAERTLRWMLSAARPLTSLEITEATAIEAGDQRYDSRKAPNSVSTILNVCGNLVFYDEALDVVRFSHLSVQEFLKSELGQVQEGQRMGE</sequence>
<feature type="compositionally biased region" description="Basic residues" evidence="2">
    <location>
        <begin position="1"/>
        <end position="10"/>
    </location>
</feature>
<reference evidence="6 7" key="1">
    <citation type="journal article" date="2018" name="Nat. Ecol. Evol.">
        <title>Pezizomycetes genomes reveal the molecular basis of ectomycorrhizal truffle lifestyle.</title>
        <authorList>
            <person name="Murat C."/>
            <person name="Payen T."/>
            <person name="Noel B."/>
            <person name="Kuo A."/>
            <person name="Morin E."/>
            <person name="Chen J."/>
            <person name="Kohler A."/>
            <person name="Krizsan K."/>
            <person name="Balestrini R."/>
            <person name="Da Silva C."/>
            <person name="Montanini B."/>
            <person name="Hainaut M."/>
            <person name="Levati E."/>
            <person name="Barry K.W."/>
            <person name="Belfiori B."/>
            <person name="Cichocki N."/>
            <person name="Clum A."/>
            <person name="Dockter R.B."/>
            <person name="Fauchery L."/>
            <person name="Guy J."/>
            <person name="Iotti M."/>
            <person name="Le Tacon F."/>
            <person name="Lindquist E.A."/>
            <person name="Lipzen A."/>
            <person name="Malagnac F."/>
            <person name="Mello A."/>
            <person name="Molinier V."/>
            <person name="Miyauchi S."/>
            <person name="Poulain J."/>
            <person name="Riccioni C."/>
            <person name="Rubini A."/>
            <person name="Sitrit Y."/>
            <person name="Splivallo R."/>
            <person name="Traeger S."/>
            <person name="Wang M."/>
            <person name="Zifcakova L."/>
            <person name="Wipf D."/>
            <person name="Zambonelli A."/>
            <person name="Paolocci F."/>
            <person name="Nowrousian M."/>
            <person name="Ottonello S."/>
            <person name="Baldrian P."/>
            <person name="Spatafora J.W."/>
            <person name="Henrissat B."/>
            <person name="Nagy L.G."/>
            <person name="Aury J.M."/>
            <person name="Wincker P."/>
            <person name="Grigoriev I.V."/>
            <person name="Bonfante P."/>
            <person name="Martin F.M."/>
        </authorList>
    </citation>
    <scope>NUCLEOTIDE SEQUENCE [LARGE SCALE GENOMIC DNA]</scope>
    <source>
        <strain evidence="6 7">RN42</strain>
    </source>
</reference>
<feature type="domain" description="DUF7708" evidence="4">
    <location>
        <begin position="168"/>
        <end position="308"/>
    </location>
</feature>
<dbReference type="EMBL" id="ML119670">
    <property type="protein sequence ID" value="RPA82610.1"/>
    <property type="molecule type" value="Genomic_DNA"/>
</dbReference>
<evidence type="ECO:0000259" key="3">
    <source>
        <dbReference type="Pfam" id="PF22939"/>
    </source>
</evidence>
<evidence type="ECO:0000259" key="5">
    <source>
        <dbReference type="Pfam" id="PF24883"/>
    </source>
</evidence>
<feature type="compositionally biased region" description="Basic and acidic residues" evidence="2">
    <location>
        <begin position="76"/>
        <end position="88"/>
    </location>
</feature>
<dbReference type="InterPro" id="IPR056884">
    <property type="entry name" value="NPHP3-like_N"/>
</dbReference>
<dbReference type="SUPFAM" id="SSF52540">
    <property type="entry name" value="P-loop containing nucleoside triphosphate hydrolases"/>
    <property type="match status" value="1"/>
</dbReference>
<feature type="domain" description="GPI inositol-deacylase winged helix" evidence="3">
    <location>
        <begin position="672"/>
        <end position="755"/>
    </location>
</feature>
<dbReference type="Pfam" id="PF24809">
    <property type="entry name" value="DUF7708"/>
    <property type="match status" value="1"/>
</dbReference>
<dbReference type="InterPro" id="IPR056125">
    <property type="entry name" value="DUF7708"/>
</dbReference>
<proteinExistence type="predicted"/>
<dbReference type="Pfam" id="PF24883">
    <property type="entry name" value="NPHP3_N"/>
    <property type="match status" value="1"/>
</dbReference>
<dbReference type="Proteomes" id="UP000275078">
    <property type="component" value="Unassembled WGS sequence"/>
</dbReference>
<evidence type="ECO:0000313" key="7">
    <source>
        <dbReference type="Proteomes" id="UP000275078"/>
    </source>
</evidence>
<feature type="compositionally biased region" description="Low complexity" evidence="2">
    <location>
        <begin position="44"/>
        <end position="63"/>
    </location>
</feature>
<protein>
    <submittedName>
        <fullName evidence="6">Uncharacterized protein</fullName>
    </submittedName>
</protein>